<sequence>MKSTTNIEHELKQLRRLLLRLPVKNPPPGFSYGFDAFVVDNDLKIAFGSQATSNGSPICFKSHGPDLLAVVDVLTNAIMGTHGENPILLKWIVDLQAAANHAFDNPDSSNPGLPTEKRERKPTKKRVYMEAEAELKAGTQKQQTKAKAKTAEAQAQTELSFNFDPSKLESVPYPTQKSGRKTIPLLDRLTIYCRVTTDPTNTVRHWRCSGAGCPHSSADPRASERVLSHAMDCKFLSQELVAAASSASANRSLGAQLAALSLDSGKSSSRSQDLGEQPLVHSYFHQEGVKQRSLQHNHHALTAICVHLLPPTIVDSPYWKRMVLQLDPKINMKSGSNMAHSLIPAEAACVRGLSIKHLKQQSHLTLTCDGATL</sequence>
<organism evidence="2 3">
    <name type="scientific">Rhizoctonia solani</name>
    <dbReference type="NCBI Taxonomy" id="456999"/>
    <lineage>
        <taxon>Eukaryota</taxon>
        <taxon>Fungi</taxon>
        <taxon>Dikarya</taxon>
        <taxon>Basidiomycota</taxon>
        <taxon>Agaricomycotina</taxon>
        <taxon>Agaricomycetes</taxon>
        <taxon>Cantharellales</taxon>
        <taxon>Ceratobasidiaceae</taxon>
        <taxon>Rhizoctonia</taxon>
    </lineage>
</organism>
<feature type="region of interest" description="Disordered" evidence="1">
    <location>
        <begin position="103"/>
        <end position="125"/>
    </location>
</feature>
<evidence type="ECO:0000313" key="2">
    <source>
        <dbReference type="EMBL" id="CUA75500.1"/>
    </source>
</evidence>
<protein>
    <submittedName>
        <fullName evidence="2">Uncharacterized protein</fullName>
    </submittedName>
</protein>
<evidence type="ECO:0000256" key="1">
    <source>
        <dbReference type="SAM" id="MobiDB-lite"/>
    </source>
</evidence>
<name>A0A0K6GAM2_9AGAM</name>
<proteinExistence type="predicted"/>
<gene>
    <name evidence="2" type="ORF">RSOLAG22IIIB_11776</name>
</gene>
<keyword evidence="3" id="KW-1185">Reference proteome</keyword>
<dbReference type="Proteomes" id="UP000044841">
    <property type="component" value="Unassembled WGS sequence"/>
</dbReference>
<dbReference type="EMBL" id="CYGV01001557">
    <property type="protein sequence ID" value="CUA75500.1"/>
    <property type="molecule type" value="Genomic_DNA"/>
</dbReference>
<reference evidence="2 3" key="1">
    <citation type="submission" date="2015-07" db="EMBL/GenBank/DDBJ databases">
        <authorList>
            <person name="Noorani M."/>
        </authorList>
    </citation>
    <scope>NUCLEOTIDE SEQUENCE [LARGE SCALE GENOMIC DNA]</scope>
    <source>
        <strain evidence="2">BBA 69670</strain>
    </source>
</reference>
<evidence type="ECO:0000313" key="3">
    <source>
        <dbReference type="Proteomes" id="UP000044841"/>
    </source>
</evidence>
<accession>A0A0K6GAM2</accession>
<dbReference type="AlphaFoldDB" id="A0A0K6GAM2"/>